<reference evidence="7 8" key="1">
    <citation type="journal article" date="2019" name="Int. J. Syst. Evol. Microbiol.">
        <title>Lactobacillus salitolerans sp. nov., a novel lactic acid bacterium isolated from spent mushroom substrates.</title>
        <authorList>
            <person name="Tohno M."/>
            <person name="Tanizawa Y."/>
            <person name="Kojima Y."/>
            <person name="Sakamoto M."/>
            <person name="Nakamura Y."/>
            <person name="Ohkuma M."/>
            <person name="Kobayashi H."/>
        </authorList>
    </citation>
    <scope>NUCLEOTIDE SEQUENCE [LARGE SCALE GENOMIC DNA]</scope>
    <source>
        <strain evidence="7 8">YK43</strain>
    </source>
</reference>
<dbReference type="Gene3D" id="3.40.50.1360">
    <property type="match status" value="1"/>
</dbReference>
<dbReference type="OrthoDB" id="9793820at2"/>
<dbReference type="AlphaFoldDB" id="A0A401IV56"/>
<dbReference type="PANTHER" id="PTHR34294:SF5">
    <property type="entry name" value="CENTRAL GLYCOLYTIC GENES REGULATOR"/>
    <property type="match status" value="1"/>
</dbReference>
<evidence type="ECO:0000256" key="4">
    <source>
        <dbReference type="ARBA" id="ARBA00023163"/>
    </source>
</evidence>
<dbReference type="RefSeq" id="WP_124977690.1">
    <property type="nucleotide sequence ID" value="NZ_BFFP01000034.1"/>
</dbReference>
<comment type="caution">
    <text evidence="7">The sequence shown here is derived from an EMBL/GenBank/DDBJ whole genome shotgun (WGS) entry which is preliminary data.</text>
</comment>
<feature type="domain" description="Sugar-binding" evidence="5">
    <location>
        <begin position="97"/>
        <end position="341"/>
    </location>
</feature>
<organism evidence="7 8">
    <name type="scientific">Ligilactobacillus salitolerans</name>
    <dbReference type="NCBI Taxonomy" id="1808352"/>
    <lineage>
        <taxon>Bacteria</taxon>
        <taxon>Bacillati</taxon>
        <taxon>Bacillota</taxon>
        <taxon>Bacilli</taxon>
        <taxon>Lactobacillales</taxon>
        <taxon>Lactobacillaceae</taxon>
        <taxon>Ligilactobacillus</taxon>
    </lineage>
</organism>
<dbReference type="InterPro" id="IPR036388">
    <property type="entry name" value="WH-like_DNA-bd_sf"/>
</dbReference>
<evidence type="ECO:0000313" key="8">
    <source>
        <dbReference type="Proteomes" id="UP000286848"/>
    </source>
</evidence>
<comment type="similarity">
    <text evidence="1">Belongs to the SorC transcriptional regulatory family.</text>
</comment>
<evidence type="ECO:0000259" key="5">
    <source>
        <dbReference type="Pfam" id="PF04198"/>
    </source>
</evidence>
<gene>
    <name evidence="7" type="primary">cggR</name>
    <name evidence="7" type="ORF">LFYK43_18680</name>
</gene>
<keyword evidence="8" id="KW-1185">Reference proteome</keyword>
<dbReference type="InterPro" id="IPR048715">
    <property type="entry name" value="CggR_N"/>
</dbReference>
<dbReference type="Proteomes" id="UP000286848">
    <property type="component" value="Unassembled WGS sequence"/>
</dbReference>
<dbReference type="Pfam" id="PF21715">
    <property type="entry name" value="CggR_N"/>
    <property type="match status" value="1"/>
</dbReference>
<sequence>MHREFEWIESVVPDMVNVLNRRISILQGILQDQPVGRRSLASRLDLSERVLRTETDFMKEQGLVAATKSGMQLTENGRITVVSLTDFLQQELGLRTKERQLNSIFQVERCLVVPGDSDLDQAVSRSMGASVNQLLQALLPPGKNVLAVMGGTTMATVARSLSSELAHERDLMFVPARGGIGERVDVQANNICAQMAQQTNGQHRALYVPEHVSEKTYQPLLREPAVQEVVSLIKQSNAVIHSIGEAIPMAQRRSMPQVTIDELLKDDAVGEAFGYFFNAEGQIVRKLSRIGLQLEDLASMKCVVAVAGGASKGQAIAAYMKIAPRQTYLVTDEGAANVILKGSV</sequence>
<dbReference type="Gene3D" id="1.10.10.10">
    <property type="entry name" value="Winged helix-like DNA-binding domain superfamily/Winged helix DNA-binding domain"/>
    <property type="match status" value="1"/>
</dbReference>
<dbReference type="SUPFAM" id="SSF46785">
    <property type="entry name" value="Winged helix' DNA-binding domain"/>
    <property type="match status" value="1"/>
</dbReference>
<dbReference type="PANTHER" id="PTHR34294">
    <property type="entry name" value="TRANSCRIPTIONAL REGULATOR-RELATED"/>
    <property type="match status" value="1"/>
</dbReference>
<dbReference type="InterPro" id="IPR036390">
    <property type="entry name" value="WH_DNA-bd_sf"/>
</dbReference>
<dbReference type="EMBL" id="BFFP01000034">
    <property type="protein sequence ID" value="GBG95409.1"/>
    <property type="molecule type" value="Genomic_DNA"/>
</dbReference>
<protein>
    <submittedName>
        <fullName evidence="7">Central glycolytic genes regulator</fullName>
    </submittedName>
</protein>
<dbReference type="GO" id="GO:0030246">
    <property type="term" value="F:carbohydrate binding"/>
    <property type="evidence" value="ECO:0007669"/>
    <property type="project" value="InterPro"/>
</dbReference>
<evidence type="ECO:0000256" key="3">
    <source>
        <dbReference type="ARBA" id="ARBA00023125"/>
    </source>
</evidence>
<dbReference type="InterPro" id="IPR051054">
    <property type="entry name" value="SorC_transcr_regulators"/>
</dbReference>
<proteinExistence type="inferred from homology"/>
<dbReference type="Pfam" id="PF04198">
    <property type="entry name" value="Sugar-bind"/>
    <property type="match status" value="1"/>
</dbReference>
<keyword evidence="2" id="KW-0805">Transcription regulation</keyword>
<feature type="domain" description="CggR N-terminal DNA binding" evidence="6">
    <location>
        <begin position="18"/>
        <end position="87"/>
    </location>
</feature>
<dbReference type="InterPro" id="IPR037171">
    <property type="entry name" value="NagB/RpiA_transferase-like"/>
</dbReference>
<keyword evidence="4" id="KW-0804">Transcription</keyword>
<evidence type="ECO:0000313" key="7">
    <source>
        <dbReference type="EMBL" id="GBG95409.1"/>
    </source>
</evidence>
<dbReference type="InterPro" id="IPR007324">
    <property type="entry name" value="Sugar-bd_dom_put"/>
</dbReference>
<evidence type="ECO:0000256" key="1">
    <source>
        <dbReference type="ARBA" id="ARBA00010466"/>
    </source>
</evidence>
<accession>A0A401IV56</accession>
<dbReference type="SUPFAM" id="SSF100950">
    <property type="entry name" value="NagB/RpiA/CoA transferase-like"/>
    <property type="match status" value="1"/>
</dbReference>
<dbReference type="GO" id="GO:0003677">
    <property type="term" value="F:DNA binding"/>
    <property type="evidence" value="ECO:0007669"/>
    <property type="project" value="UniProtKB-KW"/>
</dbReference>
<keyword evidence="3" id="KW-0238">DNA-binding</keyword>
<name>A0A401IV56_9LACO</name>
<evidence type="ECO:0000256" key="2">
    <source>
        <dbReference type="ARBA" id="ARBA00023015"/>
    </source>
</evidence>
<evidence type="ECO:0000259" key="6">
    <source>
        <dbReference type="Pfam" id="PF21715"/>
    </source>
</evidence>